<protein>
    <submittedName>
        <fullName evidence="4">Polysaccharide deacetylase family protein</fullName>
    </submittedName>
</protein>
<reference evidence="4 5" key="1">
    <citation type="submission" date="2019-11" db="EMBL/GenBank/DDBJ databases">
        <title>Whole-genome sequence of the anaerobic purple sulfur bacterium Allochromatium palmeri DSM 15591.</title>
        <authorList>
            <person name="Kyndt J.A."/>
            <person name="Meyer T.E."/>
        </authorList>
    </citation>
    <scope>NUCLEOTIDE SEQUENCE [LARGE SCALE GENOMIC DNA]</scope>
    <source>
        <strain evidence="4 5">DSM 15591</strain>
    </source>
</reference>
<dbReference type="Gene3D" id="3.20.20.370">
    <property type="entry name" value="Glycoside hydrolase/deacetylase"/>
    <property type="match status" value="1"/>
</dbReference>
<dbReference type="GO" id="GO:0005975">
    <property type="term" value="P:carbohydrate metabolic process"/>
    <property type="evidence" value="ECO:0007669"/>
    <property type="project" value="InterPro"/>
</dbReference>
<evidence type="ECO:0000313" key="4">
    <source>
        <dbReference type="EMBL" id="MTW21200.1"/>
    </source>
</evidence>
<dbReference type="PANTHER" id="PTHR34216">
    <property type="match status" value="1"/>
</dbReference>
<keyword evidence="5" id="KW-1185">Reference proteome</keyword>
<keyword evidence="2" id="KW-0732">Signal</keyword>
<dbReference type="InterPro" id="IPR002509">
    <property type="entry name" value="NODB_dom"/>
</dbReference>
<evidence type="ECO:0000259" key="3">
    <source>
        <dbReference type="PROSITE" id="PS51677"/>
    </source>
</evidence>
<organism evidence="4 5">
    <name type="scientific">Allochromatium palmeri</name>
    <dbReference type="NCBI Taxonomy" id="231048"/>
    <lineage>
        <taxon>Bacteria</taxon>
        <taxon>Pseudomonadati</taxon>
        <taxon>Pseudomonadota</taxon>
        <taxon>Gammaproteobacteria</taxon>
        <taxon>Chromatiales</taxon>
        <taxon>Chromatiaceae</taxon>
        <taxon>Allochromatium</taxon>
    </lineage>
</organism>
<feature type="domain" description="NodB homology" evidence="3">
    <location>
        <begin position="84"/>
        <end position="329"/>
    </location>
</feature>
<dbReference type="OrthoDB" id="9814639at2"/>
<dbReference type="PANTHER" id="PTHR34216:SF3">
    <property type="entry name" value="POLY-BETA-1,6-N-ACETYL-D-GLUCOSAMINE N-DEACETYLASE"/>
    <property type="match status" value="1"/>
</dbReference>
<evidence type="ECO:0000256" key="2">
    <source>
        <dbReference type="ARBA" id="ARBA00022729"/>
    </source>
</evidence>
<dbReference type="EMBL" id="WNKT01000015">
    <property type="protein sequence ID" value="MTW21200.1"/>
    <property type="molecule type" value="Genomic_DNA"/>
</dbReference>
<name>A0A6N8ECH5_9GAMM</name>
<dbReference type="GO" id="GO:0016810">
    <property type="term" value="F:hydrolase activity, acting on carbon-nitrogen (but not peptide) bonds"/>
    <property type="evidence" value="ECO:0007669"/>
    <property type="project" value="InterPro"/>
</dbReference>
<dbReference type="InterPro" id="IPR011330">
    <property type="entry name" value="Glyco_hydro/deAcase_b/a-brl"/>
</dbReference>
<dbReference type="SUPFAM" id="SSF88713">
    <property type="entry name" value="Glycoside hydrolase/deacetylase"/>
    <property type="match status" value="1"/>
</dbReference>
<comment type="caution">
    <text evidence="4">The sequence shown here is derived from an EMBL/GenBank/DDBJ whole genome shotgun (WGS) entry which is preliminary data.</text>
</comment>
<dbReference type="CDD" id="cd10918">
    <property type="entry name" value="CE4_NodB_like_5s_6s"/>
    <property type="match status" value="1"/>
</dbReference>
<dbReference type="InterPro" id="IPR051398">
    <property type="entry name" value="Polysacch_Deacetylase"/>
</dbReference>
<accession>A0A6N8ECH5</accession>
<dbReference type="AlphaFoldDB" id="A0A6N8ECH5"/>
<comment type="subcellular location">
    <subcellularLocation>
        <location evidence="1">Secreted</location>
    </subcellularLocation>
</comment>
<dbReference type="Proteomes" id="UP000434044">
    <property type="component" value="Unassembled WGS sequence"/>
</dbReference>
<gene>
    <name evidence="4" type="ORF">GJ668_08820</name>
</gene>
<dbReference type="GO" id="GO:0005576">
    <property type="term" value="C:extracellular region"/>
    <property type="evidence" value="ECO:0007669"/>
    <property type="project" value="UniProtKB-SubCell"/>
</dbReference>
<sequence length="329" mass="36597">MISPDFVFISTYRAIIRALSPPGAKAKLSILIFHRVLAEPDLLQTDLIYAQKFADIIDLFRKIFDILPLSEAIERLRSGTLPARAGCITFDDGYADNLTVATPILKHYGLPATVFVATDYLNGGRMFNDTIIEAARRAPLGRYELSQLGLGLADQELMDLSSRVALIKHILPKVKYLSVTARAQAVDAIVARLKVDIADLPRDLMLTTEMLQALHQAGVEIGAHTRRHPILAGLSDYEAEQEIAEGKHWLEECLKTEIRVFAYPNGKPGVDYSPRDADLAKKLGFIGAVSTAWGAASRKTDPYQLPRFSPWTHNSWGFTMQLSRNLMHQ</sequence>
<proteinExistence type="predicted"/>
<evidence type="ECO:0000313" key="5">
    <source>
        <dbReference type="Proteomes" id="UP000434044"/>
    </source>
</evidence>
<dbReference type="PROSITE" id="PS51677">
    <property type="entry name" value="NODB"/>
    <property type="match status" value="1"/>
</dbReference>
<dbReference type="Pfam" id="PF01522">
    <property type="entry name" value="Polysacc_deac_1"/>
    <property type="match status" value="2"/>
</dbReference>
<evidence type="ECO:0000256" key="1">
    <source>
        <dbReference type="ARBA" id="ARBA00004613"/>
    </source>
</evidence>